<evidence type="ECO:0000256" key="8">
    <source>
        <dbReference type="HAMAP-Rule" id="MF_00168"/>
    </source>
</evidence>
<feature type="binding site" evidence="8">
    <location>
        <begin position="91"/>
        <end position="95"/>
    </location>
    <ligand>
        <name>substrate</name>
    </ligand>
</feature>
<evidence type="ECO:0000313" key="11">
    <source>
        <dbReference type="Proteomes" id="UP000254065"/>
    </source>
</evidence>
<gene>
    <name evidence="8 10" type="primary">tgt</name>
    <name evidence="10" type="ORF">NCTC12877_02165</name>
</gene>
<evidence type="ECO:0000256" key="3">
    <source>
        <dbReference type="ARBA" id="ARBA00022679"/>
    </source>
</evidence>
<dbReference type="EMBL" id="UGQB01000004">
    <property type="protein sequence ID" value="STZ09155.1"/>
    <property type="molecule type" value="Genomic_DNA"/>
</dbReference>
<dbReference type="UniPathway" id="UPA00392"/>
<comment type="similarity">
    <text evidence="8">Belongs to the queuine tRNA-ribosyltransferase family.</text>
</comment>
<dbReference type="Proteomes" id="UP000254065">
    <property type="component" value="Unassembled WGS sequence"/>
</dbReference>
<feature type="region of interest" description="RNA binding; important for wobble base 34 recognition" evidence="8">
    <location>
        <begin position="271"/>
        <end position="275"/>
    </location>
</feature>
<dbReference type="AlphaFoldDB" id="A0A378R1R5"/>
<feature type="active site" description="Proton acceptor" evidence="8">
    <location>
        <position position="91"/>
    </location>
</feature>
<dbReference type="PANTHER" id="PTHR46499:SF1">
    <property type="entry name" value="QUEUINE TRNA-RIBOSYLTRANSFERASE"/>
    <property type="match status" value="1"/>
</dbReference>
<dbReference type="NCBIfam" id="TIGR00449">
    <property type="entry name" value="tgt_general"/>
    <property type="match status" value="1"/>
</dbReference>
<dbReference type="NCBIfam" id="TIGR00430">
    <property type="entry name" value="Q_tRNA_tgt"/>
    <property type="match status" value="1"/>
</dbReference>
<feature type="binding site" evidence="8">
    <location>
        <position position="189"/>
    </location>
    <ligand>
        <name>substrate</name>
    </ligand>
</feature>
<dbReference type="InterPro" id="IPR036511">
    <property type="entry name" value="TGT-like_sf"/>
</dbReference>
<feature type="binding site" evidence="8">
    <location>
        <position position="309"/>
    </location>
    <ligand>
        <name>Zn(2+)</name>
        <dbReference type="ChEBI" id="CHEBI:29105"/>
    </ligand>
</feature>
<keyword evidence="11" id="KW-1185">Reference proteome</keyword>
<evidence type="ECO:0000256" key="4">
    <source>
        <dbReference type="ARBA" id="ARBA00022694"/>
    </source>
</evidence>
<dbReference type="GO" id="GO:0046872">
    <property type="term" value="F:metal ion binding"/>
    <property type="evidence" value="ECO:0007669"/>
    <property type="project" value="UniProtKB-KW"/>
</dbReference>
<dbReference type="InterPro" id="IPR050076">
    <property type="entry name" value="ArchSynthase1/Queuine_TRR"/>
</dbReference>
<protein>
    <recommendedName>
        <fullName evidence="8">Queuine tRNA-ribosyltransferase</fullName>
        <ecNumber evidence="8">2.4.2.29</ecNumber>
    </recommendedName>
    <alternativeName>
        <fullName evidence="8">Guanine insertion enzyme</fullName>
    </alternativeName>
    <alternativeName>
        <fullName evidence="8">tRNA-guanine transglycosylase</fullName>
    </alternativeName>
</protein>
<dbReference type="FunFam" id="3.20.20.105:FF:000001">
    <property type="entry name" value="Queuine tRNA-ribosyltransferase"/>
    <property type="match status" value="1"/>
</dbReference>
<reference evidence="10 11" key="1">
    <citation type="submission" date="2018-06" db="EMBL/GenBank/DDBJ databases">
        <authorList>
            <consortium name="Pathogen Informatics"/>
            <person name="Doyle S."/>
        </authorList>
    </citation>
    <scope>NUCLEOTIDE SEQUENCE [LARGE SCALE GENOMIC DNA]</scope>
    <source>
        <strain evidence="10 11">NCTC12877</strain>
    </source>
</reference>
<dbReference type="EC" id="2.4.2.29" evidence="8"/>
<dbReference type="SUPFAM" id="SSF51713">
    <property type="entry name" value="tRNA-guanine transglycosylase"/>
    <property type="match status" value="1"/>
</dbReference>
<proteinExistence type="inferred from homology"/>
<keyword evidence="2 8" id="KW-0328">Glycosyltransferase</keyword>
<dbReference type="PANTHER" id="PTHR46499">
    <property type="entry name" value="QUEUINE TRNA-RIBOSYLTRANSFERASE"/>
    <property type="match status" value="1"/>
</dbReference>
<dbReference type="RefSeq" id="WP_029102262.1">
    <property type="nucleotide sequence ID" value="NZ_UGQB01000004.1"/>
</dbReference>
<comment type="cofactor">
    <cofactor evidence="8">
        <name>Zn(2+)</name>
        <dbReference type="ChEBI" id="CHEBI:29105"/>
    </cofactor>
    <text evidence="8">Binds 1 zinc ion per subunit.</text>
</comment>
<keyword evidence="6 8" id="KW-0671">Queuosine biosynthesis</keyword>
<comment type="subunit">
    <text evidence="8">Homodimer. Within each dimer, one monomer is responsible for RNA recognition and catalysis, while the other monomer binds to the replacement base PreQ1.</text>
</comment>
<feature type="domain" description="tRNA-guanine(15) transglycosylase-like" evidence="9">
    <location>
        <begin position="12"/>
        <end position="366"/>
    </location>
</feature>
<accession>A0A378R1R5</accession>
<dbReference type="Gene3D" id="3.20.20.105">
    <property type="entry name" value="Queuine tRNA-ribosyltransferase-like"/>
    <property type="match status" value="1"/>
</dbReference>
<name>A0A378R1R5_9GAMM</name>
<dbReference type="HAMAP" id="MF_00168">
    <property type="entry name" value="Q_tRNA_Tgt"/>
    <property type="match status" value="1"/>
</dbReference>
<sequence>MKFTLHKTDTKTRARRGTVHLAHGDVATPAFMPVGTYGTVKGMLPRDIHTIGADIILGNTFHLWLRPTTSVIDEFGGLHEFIGWDKPILTDSGGFQVFSLGAMRKITEEGVHFRSPVDGSKVFLSPEISMQIQHSLNSDIVMQFDECTPYPATHTDAQKSLELSLRWGQRCLDEHHKLGNKNALFGIVQGSMYEDLRMQSLTALTDMPFDGYAIGGLSVGEPKDEMIKVLNYLPNRMPSDKPRYLMGVGTPSDIVEAVRRGVDMFDCVMPTRNARNGHLFTSTGAVKIKNAVHRHDKNPLDSECDCYTCQNFSRAYLHHLHKCGEMLSAQLNTIHNLRYYQNLMKGIRESLENETFDEFVVTFYAKQGLDVPELGLV</sequence>
<comment type="pathway">
    <text evidence="1 8">tRNA modification; tRNA-queuosine biosynthesis.</text>
</comment>
<comment type="catalytic activity">
    <reaction evidence="7 8">
        <text>7-aminomethyl-7-carbaguanine + guanosine(34) in tRNA = 7-aminomethyl-7-carbaguanosine(34) in tRNA + guanine</text>
        <dbReference type="Rhea" id="RHEA:24104"/>
        <dbReference type="Rhea" id="RHEA-COMP:10341"/>
        <dbReference type="Rhea" id="RHEA-COMP:10342"/>
        <dbReference type="ChEBI" id="CHEBI:16235"/>
        <dbReference type="ChEBI" id="CHEBI:58703"/>
        <dbReference type="ChEBI" id="CHEBI:74269"/>
        <dbReference type="ChEBI" id="CHEBI:82833"/>
        <dbReference type="EC" id="2.4.2.29"/>
    </reaction>
</comment>
<evidence type="ECO:0000313" key="10">
    <source>
        <dbReference type="EMBL" id="STZ09155.1"/>
    </source>
</evidence>
<evidence type="ECO:0000256" key="7">
    <source>
        <dbReference type="ARBA" id="ARBA00050112"/>
    </source>
</evidence>
<feature type="binding site" evidence="8">
    <location>
        <position position="304"/>
    </location>
    <ligand>
        <name>Zn(2+)</name>
        <dbReference type="ChEBI" id="CHEBI:29105"/>
    </ligand>
</feature>
<dbReference type="GO" id="GO:0005829">
    <property type="term" value="C:cytosol"/>
    <property type="evidence" value="ECO:0007669"/>
    <property type="project" value="TreeGrafter"/>
</dbReference>
<organism evidence="10 11">
    <name type="scientific">Moraxella caprae</name>
    <dbReference type="NCBI Taxonomy" id="90240"/>
    <lineage>
        <taxon>Bacteria</taxon>
        <taxon>Pseudomonadati</taxon>
        <taxon>Pseudomonadota</taxon>
        <taxon>Gammaproteobacteria</taxon>
        <taxon>Moraxellales</taxon>
        <taxon>Moraxellaceae</taxon>
        <taxon>Moraxella</taxon>
    </lineage>
</organism>
<feature type="binding site" evidence="8">
    <location>
        <position position="335"/>
    </location>
    <ligand>
        <name>Zn(2+)</name>
        <dbReference type="ChEBI" id="CHEBI:29105"/>
    </ligand>
</feature>
<keyword evidence="3 8" id="KW-0808">Transferase</keyword>
<evidence type="ECO:0000256" key="1">
    <source>
        <dbReference type="ARBA" id="ARBA00004691"/>
    </source>
</evidence>
<evidence type="ECO:0000259" key="9">
    <source>
        <dbReference type="Pfam" id="PF01702"/>
    </source>
</evidence>
<dbReference type="GO" id="GO:0008616">
    <property type="term" value="P:tRNA queuosine(34) biosynthetic process"/>
    <property type="evidence" value="ECO:0007669"/>
    <property type="project" value="UniProtKB-UniRule"/>
</dbReference>
<feature type="binding site" evidence="8">
    <location>
        <position position="216"/>
    </location>
    <ligand>
        <name>substrate</name>
    </ligand>
</feature>
<dbReference type="InterPro" id="IPR002616">
    <property type="entry name" value="tRNA_ribo_trans-like"/>
</dbReference>
<dbReference type="Pfam" id="PF01702">
    <property type="entry name" value="TGT"/>
    <property type="match status" value="1"/>
</dbReference>
<dbReference type="OrthoDB" id="9805417at2"/>
<comment type="function">
    <text evidence="8">Catalyzes the base-exchange of a guanine (G) residue with the queuine precursor 7-aminomethyl-7-deazaguanine (PreQ1) at position 34 (anticodon wobble position) in tRNAs with GU(N) anticodons (tRNA-Asp, -Asn, -His and -Tyr). Catalysis occurs through a double-displacement mechanism. The nucleophile active site attacks the C1' of nucleotide 34 to detach the guanine base from the RNA, forming a covalent enzyme-RNA intermediate. The proton acceptor active site deprotonates the incoming PreQ1, allowing a nucleophilic attack on the C1' of the ribose to form the product. After dissociation, two additional enzymatic reactions on the tRNA convert PreQ1 to queuine (Q), resulting in the hypermodified nucleoside queuosine (7-(((4,5-cis-dihydroxy-2-cyclopenten-1-yl)amino)methyl)-7-deazaguanosine).</text>
</comment>
<feature type="active site" description="Nucleophile" evidence="8">
    <location>
        <position position="266"/>
    </location>
</feature>
<keyword evidence="4 8" id="KW-0819">tRNA processing</keyword>
<evidence type="ECO:0000256" key="2">
    <source>
        <dbReference type="ARBA" id="ARBA00022676"/>
    </source>
</evidence>
<dbReference type="GO" id="GO:0008479">
    <property type="term" value="F:tRNA-guanosine(34) queuine transglycosylase activity"/>
    <property type="evidence" value="ECO:0007669"/>
    <property type="project" value="UniProtKB-UniRule"/>
</dbReference>
<dbReference type="InterPro" id="IPR004803">
    <property type="entry name" value="TGT"/>
</dbReference>
<feature type="binding site" evidence="8">
    <location>
        <position position="306"/>
    </location>
    <ligand>
        <name>Zn(2+)</name>
        <dbReference type="ChEBI" id="CHEBI:29105"/>
    </ligand>
</feature>
<feature type="region of interest" description="RNA binding" evidence="8">
    <location>
        <begin position="247"/>
        <end position="253"/>
    </location>
</feature>
<evidence type="ECO:0000256" key="5">
    <source>
        <dbReference type="ARBA" id="ARBA00022723"/>
    </source>
</evidence>
<evidence type="ECO:0000256" key="6">
    <source>
        <dbReference type="ARBA" id="ARBA00022785"/>
    </source>
</evidence>
<dbReference type="STRING" id="1122244.GCA_000426885_00454"/>
<keyword evidence="8" id="KW-0862">Zinc</keyword>
<feature type="binding site" evidence="8">
    <location>
        <position position="145"/>
    </location>
    <ligand>
        <name>substrate</name>
    </ligand>
</feature>
<keyword evidence="5 8" id="KW-0479">Metal-binding</keyword>